<accession>A0A916EG53</accession>
<dbReference type="InterPro" id="IPR001245">
    <property type="entry name" value="Ser-Thr/Tyr_kinase_cat_dom"/>
</dbReference>
<evidence type="ECO:0000256" key="3">
    <source>
        <dbReference type="SAM" id="MobiDB-lite"/>
    </source>
</evidence>
<evidence type="ECO:0000313" key="6">
    <source>
        <dbReference type="Proteomes" id="UP000684084"/>
    </source>
</evidence>
<organism evidence="5 6">
    <name type="scientific">Rhizophagus irregularis</name>
    <dbReference type="NCBI Taxonomy" id="588596"/>
    <lineage>
        <taxon>Eukaryota</taxon>
        <taxon>Fungi</taxon>
        <taxon>Fungi incertae sedis</taxon>
        <taxon>Mucoromycota</taxon>
        <taxon>Glomeromycotina</taxon>
        <taxon>Glomeromycetes</taxon>
        <taxon>Glomerales</taxon>
        <taxon>Glomeraceae</taxon>
        <taxon>Rhizophagus</taxon>
    </lineage>
</organism>
<evidence type="ECO:0000313" key="5">
    <source>
        <dbReference type="EMBL" id="CAB5388728.1"/>
    </source>
</evidence>
<comment type="caution">
    <text evidence="5">The sequence shown here is derived from an EMBL/GenBank/DDBJ whole genome shotgun (WGS) entry which is preliminary data.</text>
</comment>
<dbReference type="GO" id="GO:0005524">
    <property type="term" value="F:ATP binding"/>
    <property type="evidence" value="ECO:0007669"/>
    <property type="project" value="UniProtKB-KW"/>
</dbReference>
<dbReference type="Pfam" id="PF07714">
    <property type="entry name" value="PK_Tyr_Ser-Thr"/>
    <property type="match status" value="1"/>
</dbReference>
<name>A0A916EG53_9GLOM</name>
<evidence type="ECO:0000259" key="4">
    <source>
        <dbReference type="PROSITE" id="PS50011"/>
    </source>
</evidence>
<dbReference type="SMART" id="SM00671">
    <property type="entry name" value="SEL1"/>
    <property type="match status" value="2"/>
</dbReference>
<gene>
    <name evidence="5" type="ORF">CHRIB12_LOCUS20727</name>
</gene>
<reference evidence="5" key="1">
    <citation type="submission" date="2020-05" db="EMBL/GenBank/DDBJ databases">
        <authorList>
            <person name="Rincon C."/>
            <person name="Sanders R I."/>
            <person name="Robbins C."/>
            <person name="Chaturvedi A."/>
        </authorList>
    </citation>
    <scope>NUCLEOTIDE SEQUENCE</scope>
    <source>
        <strain evidence="5">CHB12</strain>
    </source>
</reference>
<feature type="region of interest" description="Disordered" evidence="3">
    <location>
        <begin position="1"/>
        <end position="42"/>
    </location>
</feature>
<sequence>MSHKSRKITFFYNKSKKRQTNDDDEQMSERGSKNPRIETNDDSRMIIDDDKNILKTSPLSVCNDSIDNQLNSTSKGYVQEDNEVSSELKRMSLNNINQSKCDDKSKTELNNNYLIALTKGFCCIAQNIEEFTPLIKSFLALGKEIISLYEKAEHHKELCSFLLQRCNCAMATVEDLYIRKTENEKFFFKQGNLNLFKDFIKCIKRIKNFIEEISQLGKYRKFLLANNIEETFSKLITEFDGYMNSLNFSFTIQAIDEFKVIKNETREIKELLLNVYGVSDDKQSQQTFLKEMDSLAERNKEFQKQSKQNKVLDSSDFKLLEANEPLLDGNDYQRTKICPSKRIEKRTLSSDDNIIQEFCFKEFSNNTANSPSDESQIEIRRQVNILKELKNTNNIIRFFGVAQENSKFYLVTEWMELGNLHEYYTNYKDKMNWETKIRFALDICCGISYLNDCQILHHDIQSANILVDKNEKIKITNFGLSKKFHDLTRNISPNIENVRYMAPEKLLSVDNDTKKEKVPYDSKCEIYSVGALLWEIAELKKPHSDLNKSEILVGIRNRVNERYNLPFSDGIPDDWKNLVRTAMLHEPACRPKISKICHKLHKLSKNYSKFSTLDDCTEDYDENLSSIDDNQSTMTSFFTITILTVEDAIRAHKSKNGNKQLAWQSFKYHSVIDIYAKYMVGYYYYHEEVPELQKISKDERVRIAVEIFKETADKGNPSAQLRYGICLWQGEGISANSFEALKYLKLSANQGNSAAMYVIGKAYLNGGNGIEQDRERGAKYLKEAALKNHLKAKEMCTKNNIVF</sequence>
<dbReference type="OrthoDB" id="4062651at2759"/>
<evidence type="ECO:0000256" key="1">
    <source>
        <dbReference type="ARBA" id="ARBA00022741"/>
    </source>
</evidence>
<proteinExistence type="predicted"/>
<dbReference type="GO" id="GO:0004672">
    <property type="term" value="F:protein kinase activity"/>
    <property type="evidence" value="ECO:0007669"/>
    <property type="project" value="InterPro"/>
</dbReference>
<dbReference type="Pfam" id="PF08238">
    <property type="entry name" value="Sel1"/>
    <property type="match status" value="3"/>
</dbReference>
<dbReference type="InterPro" id="IPR006597">
    <property type="entry name" value="Sel1-like"/>
</dbReference>
<dbReference type="CDD" id="cd21037">
    <property type="entry name" value="MLKL_NTD"/>
    <property type="match status" value="1"/>
</dbReference>
<dbReference type="AlphaFoldDB" id="A0A916EG53"/>
<feature type="compositionally biased region" description="Basic and acidic residues" evidence="3">
    <location>
        <begin position="27"/>
        <end position="42"/>
    </location>
</feature>
<evidence type="ECO:0000256" key="2">
    <source>
        <dbReference type="ARBA" id="ARBA00022840"/>
    </source>
</evidence>
<dbReference type="InterPro" id="IPR059179">
    <property type="entry name" value="MLKL-like_MCAfunc"/>
</dbReference>
<dbReference type="EMBL" id="CAGKOT010000062">
    <property type="protein sequence ID" value="CAB5388728.1"/>
    <property type="molecule type" value="Genomic_DNA"/>
</dbReference>
<dbReference type="InterPro" id="IPR051681">
    <property type="entry name" value="Ser/Thr_Kinases-Pseudokinases"/>
</dbReference>
<dbReference type="InterPro" id="IPR000719">
    <property type="entry name" value="Prot_kinase_dom"/>
</dbReference>
<dbReference type="PROSITE" id="PS50011">
    <property type="entry name" value="PROTEIN_KINASE_DOM"/>
    <property type="match status" value="1"/>
</dbReference>
<keyword evidence="1" id="KW-0547">Nucleotide-binding</keyword>
<dbReference type="PANTHER" id="PTHR44329:SF298">
    <property type="entry name" value="MIXED LINEAGE KINASE DOMAIN-LIKE PROTEIN"/>
    <property type="match status" value="1"/>
</dbReference>
<feature type="domain" description="Protein kinase" evidence="4">
    <location>
        <begin position="306"/>
        <end position="604"/>
    </location>
</feature>
<dbReference type="GO" id="GO:0097527">
    <property type="term" value="P:necroptotic signaling pathway"/>
    <property type="evidence" value="ECO:0007669"/>
    <property type="project" value="TreeGrafter"/>
</dbReference>
<dbReference type="Proteomes" id="UP000684084">
    <property type="component" value="Unassembled WGS sequence"/>
</dbReference>
<protein>
    <recommendedName>
        <fullName evidence="4">Protein kinase domain-containing protein</fullName>
    </recommendedName>
</protein>
<dbReference type="PANTHER" id="PTHR44329">
    <property type="entry name" value="SERINE/THREONINE-PROTEIN KINASE TNNI3K-RELATED"/>
    <property type="match status" value="1"/>
</dbReference>
<dbReference type="VEuPathDB" id="FungiDB:RhiirFUN_004994"/>
<keyword evidence="2" id="KW-0067">ATP-binding</keyword>